<gene>
    <name evidence="2" type="ORF">MLD63_16310</name>
</gene>
<keyword evidence="3" id="KW-1185">Reference proteome</keyword>
<dbReference type="EMBL" id="JAKZEU010000007">
    <property type="protein sequence ID" value="MCQ0971987.1"/>
    <property type="molecule type" value="Genomic_DNA"/>
</dbReference>
<dbReference type="Gene3D" id="3.30.870.10">
    <property type="entry name" value="Endonuclease Chain A"/>
    <property type="match status" value="1"/>
</dbReference>
<proteinExistence type="predicted"/>
<feature type="region of interest" description="Disordered" evidence="1">
    <location>
        <begin position="562"/>
        <end position="582"/>
    </location>
</feature>
<dbReference type="RefSeq" id="WP_255330994.1">
    <property type="nucleotide sequence ID" value="NZ_JAKZEU010000007.1"/>
</dbReference>
<evidence type="ECO:0000313" key="3">
    <source>
        <dbReference type="Proteomes" id="UP001203945"/>
    </source>
</evidence>
<name>A0ABT1MUM9_9RHOB</name>
<evidence type="ECO:0008006" key="4">
    <source>
        <dbReference type="Google" id="ProtNLM"/>
    </source>
</evidence>
<dbReference type="CDD" id="cd09117">
    <property type="entry name" value="PLDc_Bfil_DEXD_like"/>
    <property type="match status" value="1"/>
</dbReference>
<dbReference type="Proteomes" id="UP001203945">
    <property type="component" value="Unassembled WGS sequence"/>
</dbReference>
<accession>A0ABT1MUM9</accession>
<feature type="compositionally biased region" description="Gly residues" evidence="1">
    <location>
        <begin position="562"/>
        <end position="572"/>
    </location>
</feature>
<protein>
    <recommendedName>
        <fullName evidence="4">Phospholipase D-like domain-containing protein</fullName>
    </recommendedName>
</protein>
<reference evidence="2 3" key="1">
    <citation type="submission" date="2022-03" db="EMBL/GenBank/DDBJ databases">
        <authorList>
            <person name="He Y."/>
        </authorList>
    </citation>
    <scope>NUCLEOTIDE SEQUENCE [LARGE SCALE GENOMIC DNA]</scope>
    <source>
        <strain evidence="2 3">TK19116</strain>
    </source>
</reference>
<organism evidence="2 3">
    <name type="scientific">Paracoccus albicereus</name>
    <dbReference type="NCBI Taxonomy" id="2922394"/>
    <lineage>
        <taxon>Bacteria</taxon>
        <taxon>Pseudomonadati</taxon>
        <taxon>Pseudomonadota</taxon>
        <taxon>Alphaproteobacteria</taxon>
        <taxon>Rhodobacterales</taxon>
        <taxon>Paracoccaceae</taxon>
        <taxon>Paracoccus</taxon>
    </lineage>
</organism>
<evidence type="ECO:0000256" key="1">
    <source>
        <dbReference type="SAM" id="MobiDB-lite"/>
    </source>
</evidence>
<comment type="caution">
    <text evidence="2">The sequence shown here is derived from an EMBL/GenBank/DDBJ whole genome shotgun (WGS) entry which is preliminary data.</text>
</comment>
<evidence type="ECO:0000313" key="2">
    <source>
        <dbReference type="EMBL" id="MCQ0971987.1"/>
    </source>
</evidence>
<sequence>MRYDLAFAEAGFHSALLTTFSIDTQIFENIALPPMRAAGCRNIGVMVDLDRLNHQLAEFNSADRAGLVYQLSKIKVRGAFHPKIILQLGRERGRLIVGSGNLTGAGMITNLEAATVLTVGPEDMRAAPILATSLRYFQSHVAQDDVALSNVIARARAWTPWLDDVVEADEVDLEGARLAFLTEAEVPIGERFRHFLDGDRIERMVFVSPFWDADLSGMNRLRTSLGKPSAALIVDPKEQDFDATTILTQERVTLHSAQALLKERSKGNVRRLHAKIIIAMGEKADYVLSGSANASVHALYGAHRASGNAEACLLRMEEKGTAIERLGLSACLSETMPVCDMKRRAGMREVGPEALSVIDGGAMRFENERLIWTPPSGVDPRLCQVTFKGVHNNGVPSAKPTLFGNSWVVPLPDEVAVERLGHAVIAFEDGSSSAPIPVAFVDRLAYEGRPAAKGRVKALLDQIALLPDIDAEMFDLASKLFVELTREEALRASASLRRSVPLEDATSTPVLSELEFGRIAEARLVPGSLGSQPLLDLQRIMNRHLGLSPWQLEGDIDEADDVGGGGSDGGSQKGFRLQRQTSPSPIARKNAEKLVVRVRATCDALRQGSNPLVYLNCIRLHLLVNALLVHAAPAGKAATDQRPLHASDKKIGWIRSLGMLLLSLQAGLERPSSVQQEKVDGEMARLDMLGTALFSAGISLDAARREAMPAPVIRQFEALNAALAKIVHEQVAHQPDGFRRVERRMAALQSKHGHLAAAR</sequence>